<dbReference type="NCBIfam" id="NF001965">
    <property type="entry name" value="PRK00742.1"/>
    <property type="match status" value="1"/>
</dbReference>
<keyword evidence="3 5" id="KW-0378">Hydrolase</keyword>
<comment type="domain">
    <text evidence="5">Contains a C-terminal catalytic domain, and an N-terminal region which modulates catalytic activity.</text>
</comment>
<dbReference type="InterPro" id="IPR000673">
    <property type="entry name" value="Sig_transdc_resp-reg_Me-estase"/>
</dbReference>
<evidence type="ECO:0000313" key="10">
    <source>
        <dbReference type="EMBL" id="TLX46465.1"/>
    </source>
</evidence>
<comment type="catalytic activity">
    <reaction evidence="5">
        <text>L-glutaminyl-[protein] + H2O = L-glutamyl-[protein] + NH4(+)</text>
        <dbReference type="Rhea" id="RHEA:16441"/>
        <dbReference type="Rhea" id="RHEA-COMP:10207"/>
        <dbReference type="Rhea" id="RHEA-COMP:10208"/>
        <dbReference type="ChEBI" id="CHEBI:15377"/>
        <dbReference type="ChEBI" id="CHEBI:28938"/>
        <dbReference type="ChEBI" id="CHEBI:29973"/>
        <dbReference type="ChEBI" id="CHEBI:30011"/>
        <dbReference type="EC" id="3.5.1.44"/>
    </reaction>
</comment>
<dbReference type="GO" id="GO:0000156">
    <property type="term" value="F:phosphorelay response regulator activity"/>
    <property type="evidence" value="ECO:0007669"/>
    <property type="project" value="InterPro"/>
</dbReference>
<dbReference type="NCBIfam" id="NF009206">
    <property type="entry name" value="PRK12555.1"/>
    <property type="match status" value="1"/>
</dbReference>
<dbReference type="GO" id="GO:0005737">
    <property type="term" value="C:cytoplasm"/>
    <property type="evidence" value="ECO:0007669"/>
    <property type="project" value="UniProtKB-SubCell"/>
</dbReference>
<feature type="active site" evidence="5 6">
    <location>
        <position position="297"/>
    </location>
</feature>
<dbReference type="Gene3D" id="3.40.50.180">
    <property type="entry name" value="Methylesterase CheB, C-terminal domain"/>
    <property type="match status" value="1"/>
</dbReference>
<feature type="modified residue" description="4-aspartylphosphate" evidence="5 7">
    <location>
        <position position="54"/>
    </location>
</feature>
<dbReference type="InterPro" id="IPR035909">
    <property type="entry name" value="CheB_C"/>
</dbReference>
<feature type="domain" description="Response regulatory" evidence="8">
    <location>
        <begin position="3"/>
        <end position="120"/>
    </location>
</feature>
<dbReference type="Pfam" id="PF01339">
    <property type="entry name" value="CheB_methylest"/>
    <property type="match status" value="1"/>
</dbReference>
<dbReference type="Proteomes" id="UP000309186">
    <property type="component" value="Unassembled WGS sequence"/>
</dbReference>
<dbReference type="Pfam" id="PF00072">
    <property type="entry name" value="Response_reg"/>
    <property type="match status" value="1"/>
</dbReference>
<feature type="active site" evidence="5 6">
    <location>
        <position position="201"/>
    </location>
</feature>
<dbReference type="InterPro" id="IPR008248">
    <property type="entry name" value="CheB-like"/>
</dbReference>
<evidence type="ECO:0000256" key="5">
    <source>
        <dbReference type="HAMAP-Rule" id="MF_00099"/>
    </source>
</evidence>
<dbReference type="OrthoDB" id="9793421at2"/>
<proteinExistence type="inferred from homology"/>
<evidence type="ECO:0000256" key="3">
    <source>
        <dbReference type="ARBA" id="ARBA00022801"/>
    </source>
</evidence>
<dbReference type="SUPFAM" id="SSF52738">
    <property type="entry name" value="Methylesterase CheB, C-terminal domain"/>
    <property type="match status" value="1"/>
</dbReference>
<dbReference type="GO" id="GO:0006935">
    <property type="term" value="P:chemotaxis"/>
    <property type="evidence" value="ECO:0007669"/>
    <property type="project" value="UniProtKB-UniRule"/>
</dbReference>
<evidence type="ECO:0000256" key="2">
    <source>
        <dbReference type="ARBA" id="ARBA00022500"/>
    </source>
</evidence>
<feature type="active site" evidence="5 6">
    <location>
        <position position="175"/>
    </location>
</feature>
<accession>A0A5R9Q0K9</accession>
<evidence type="ECO:0000256" key="4">
    <source>
        <dbReference type="ARBA" id="ARBA00048267"/>
    </source>
</evidence>
<comment type="function">
    <text evidence="5">Involved in chemotaxis. Part of a chemotaxis signal transduction system that modulates chemotaxis in response to various stimuli. Catalyzes the demethylation of specific methylglutamate residues introduced into the chemoreceptors (methyl-accepting chemotaxis proteins or MCP) by CheR. Also mediates the irreversible deamidation of specific glutamine residues to glutamic acid.</text>
</comment>
<dbReference type="InterPro" id="IPR001789">
    <property type="entry name" value="Sig_transdc_resp-reg_receiver"/>
</dbReference>
<gene>
    <name evidence="5" type="primary">cheB</name>
    <name evidence="10" type="ORF">C1E24_13960</name>
</gene>
<keyword evidence="1 5" id="KW-0963">Cytoplasm</keyword>
<dbReference type="EC" id="3.1.1.61" evidence="5"/>
<dbReference type="PROSITE" id="PS50110">
    <property type="entry name" value="RESPONSE_REGULATORY"/>
    <property type="match status" value="1"/>
</dbReference>
<dbReference type="HAMAP" id="MF_00099">
    <property type="entry name" value="CheB_chemtxs"/>
    <property type="match status" value="1"/>
</dbReference>
<evidence type="ECO:0000256" key="1">
    <source>
        <dbReference type="ARBA" id="ARBA00022490"/>
    </source>
</evidence>
<evidence type="ECO:0000259" key="9">
    <source>
        <dbReference type="PROSITE" id="PS50122"/>
    </source>
</evidence>
<dbReference type="CDD" id="cd16432">
    <property type="entry name" value="CheB_Rec"/>
    <property type="match status" value="1"/>
</dbReference>
<name>A0A5R9Q0K9_9GAMM</name>
<dbReference type="RefSeq" id="WP_138482419.1">
    <property type="nucleotide sequence ID" value="NZ_PPSW01000022.1"/>
</dbReference>
<dbReference type="EMBL" id="PPSW01000022">
    <property type="protein sequence ID" value="TLX46465.1"/>
    <property type="molecule type" value="Genomic_DNA"/>
</dbReference>
<dbReference type="GO" id="GO:0008984">
    <property type="term" value="F:protein-glutamate methylesterase activity"/>
    <property type="evidence" value="ECO:0007669"/>
    <property type="project" value="UniProtKB-UniRule"/>
</dbReference>
<dbReference type="InterPro" id="IPR011006">
    <property type="entry name" value="CheY-like_superfamily"/>
</dbReference>
<organism evidence="10 11">
    <name type="scientific">Pseudoalteromonas phenolica</name>
    <dbReference type="NCBI Taxonomy" id="161398"/>
    <lineage>
        <taxon>Bacteria</taxon>
        <taxon>Pseudomonadati</taxon>
        <taxon>Pseudomonadota</taxon>
        <taxon>Gammaproteobacteria</taxon>
        <taxon>Alteromonadales</taxon>
        <taxon>Pseudoalteromonadaceae</taxon>
        <taxon>Pseudoalteromonas</taxon>
    </lineage>
</organism>
<comment type="similarity">
    <text evidence="5">Belongs to the CheB family.</text>
</comment>
<feature type="domain" description="CheB-type methylesterase" evidence="9">
    <location>
        <begin position="159"/>
        <end position="353"/>
    </location>
</feature>
<dbReference type="CDD" id="cd17541">
    <property type="entry name" value="REC_CheB-like"/>
    <property type="match status" value="1"/>
</dbReference>
<dbReference type="Gene3D" id="3.40.50.2300">
    <property type="match status" value="1"/>
</dbReference>
<dbReference type="PANTHER" id="PTHR42872">
    <property type="entry name" value="PROTEIN-GLUTAMATE METHYLESTERASE/PROTEIN-GLUTAMINE GLUTAMINASE"/>
    <property type="match status" value="1"/>
</dbReference>
<keyword evidence="2 5" id="KW-0145">Chemotaxis</keyword>
<comment type="catalytic activity">
    <reaction evidence="4 5">
        <text>[protein]-L-glutamate 5-O-methyl ester + H2O = L-glutamyl-[protein] + methanol + H(+)</text>
        <dbReference type="Rhea" id="RHEA:23236"/>
        <dbReference type="Rhea" id="RHEA-COMP:10208"/>
        <dbReference type="Rhea" id="RHEA-COMP:10311"/>
        <dbReference type="ChEBI" id="CHEBI:15377"/>
        <dbReference type="ChEBI" id="CHEBI:15378"/>
        <dbReference type="ChEBI" id="CHEBI:17790"/>
        <dbReference type="ChEBI" id="CHEBI:29973"/>
        <dbReference type="ChEBI" id="CHEBI:82795"/>
        <dbReference type="EC" id="3.1.1.61"/>
    </reaction>
</comment>
<evidence type="ECO:0000256" key="7">
    <source>
        <dbReference type="PROSITE-ProRule" id="PRU00169"/>
    </source>
</evidence>
<comment type="PTM">
    <text evidence="5">Phosphorylated by CheA. Phosphorylation of the N-terminal regulatory domain activates the methylesterase activity.</text>
</comment>
<dbReference type="SUPFAM" id="SSF52172">
    <property type="entry name" value="CheY-like"/>
    <property type="match status" value="1"/>
</dbReference>
<dbReference type="GO" id="GO:0050568">
    <property type="term" value="F:protein-glutamine glutaminase activity"/>
    <property type="evidence" value="ECO:0007669"/>
    <property type="project" value="UniProtKB-UniRule"/>
</dbReference>
<comment type="subcellular location">
    <subcellularLocation>
        <location evidence="5">Cytoplasm</location>
    </subcellularLocation>
</comment>
<dbReference type="AlphaFoldDB" id="A0A5R9Q0K9"/>
<reference evidence="10 11" key="1">
    <citation type="submission" date="2018-01" db="EMBL/GenBank/DDBJ databases">
        <title>Co-occurrence of chitin degradation, pigmentation and bioactivity in marine Pseudoalteromonas.</title>
        <authorList>
            <person name="Paulsen S."/>
            <person name="Gram L."/>
            <person name="Machado H."/>
        </authorList>
    </citation>
    <scope>NUCLEOTIDE SEQUENCE [LARGE SCALE GENOMIC DNA]</scope>
    <source>
        <strain evidence="10 11">S3663</strain>
    </source>
</reference>
<dbReference type="PIRSF" id="PIRSF000876">
    <property type="entry name" value="RR_chemtxs_CheB"/>
    <property type="match status" value="1"/>
</dbReference>
<keyword evidence="5 7" id="KW-0597">Phosphoprotein</keyword>
<dbReference type="SMART" id="SM00448">
    <property type="entry name" value="REC"/>
    <property type="match status" value="1"/>
</dbReference>
<sequence>MISVFVIDDSAVMRQVMSEIINHDRHLKLSGVASDPVLAERKMKLNWPDVILLDIEMPKMDGITFLKKIMQERPTPIIICSTLAQKNTSTAMEALSSGAVDVIAKPTAGLNDFLHSSGITEIVESIKAAGKAKVKSMSYTSSTCIRENYTADKILPVAPSTSSIKTQKIIAIGASTGGTDAIQTLLGLIPQNYPPIVIVQHMPEKFTHAFATRLNQVSVHDVKEAQTGDKLTLGKVFIAPGGKHLLVNRQGTDYYLEVKDGPLVSRHKPSVDVLFRSVAQSAGKNAIGIILTGMGDDGANGMLEMKKQGAINFAESESSCVVFGMPKEAIARGGVDKVYSLHNIPYQLQKVLS</sequence>
<protein>
    <recommendedName>
        <fullName evidence="5">Protein-glutamate methylesterase/protein-glutamine glutaminase</fullName>
        <ecNumber evidence="5">3.1.1.61</ecNumber>
        <ecNumber evidence="5">3.5.1.44</ecNumber>
    </recommendedName>
</protein>
<dbReference type="PROSITE" id="PS50122">
    <property type="entry name" value="CHEB"/>
    <property type="match status" value="1"/>
</dbReference>
<dbReference type="PANTHER" id="PTHR42872:SF6">
    <property type="entry name" value="PROTEIN-GLUTAMATE METHYLESTERASE_PROTEIN-GLUTAMINE GLUTAMINASE"/>
    <property type="match status" value="1"/>
</dbReference>
<dbReference type="EC" id="3.5.1.44" evidence="5"/>
<evidence type="ECO:0000256" key="6">
    <source>
        <dbReference type="PROSITE-ProRule" id="PRU00050"/>
    </source>
</evidence>
<evidence type="ECO:0000313" key="11">
    <source>
        <dbReference type="Proteomes" id="UP000309186"/>
    </source>
</evidence>
<comment type="caution">
    <text evidence="10">The sequence shown here is derived from an EMBL/GenBank/DDBJ whole genome shotgun (WGS) entry which is preliminary data.</text>
</comment>
<evidence type="ECO:0000259" key="8">
    <source>
        <dbReference type="PROSITE" id="PS50110"/>
    </source>
</evidence>